<evidence type="ECO:0000313" key="3">
    <source>
        <dbReference type="Proteomes" id="UP000175835"/>
    </source>
</evidence>
<feature type="transmembrane region" description="Helical" evidence="1">
    <location>
        <begin position="40"/>
        <end position="59"/>
    </location>
</feature>
<evidence type="ECO:0000313" key="2">
    <source>
        <dbReference type="EMBL" id="OFD90170.1"/>
    </source>
</evidence>
<evidence type="ECO:0000256" key="1">
    <source>
        <dbReference type="SAM" id="Phobius"/>
    </source>
</evidence>
<feature type="transmembrane region" description="Helical" evidence="1">
    <location>
        <begin position="14"/>
        <end position="33"/>
    </location>
</feature>
<protein>
    <recommendedName>
        <fullName evidence="4">DUF2651 domain-containing protein</fullName>
    </recommendedName>
</protein>
<keyword evidence="1" id="KW-1133">Transmembrane helix</keyword>
<name>A0A1E8BL93_BACMY</name>
<dbReference type="Proteomes" id="UP000175835">
    <property type="component" value="Unassembled WGS sequence"/>
</dbReference>
<gene>
    <name evidence="2" type="ORF">BWGOE11_34610</name>
</gene>
<comment type="caution">
    <text evidence="2">The sequence shown here is derived from an EMBL/GenBank/DDBJ whole genome shotgun (WGS) entry which is preliminary data.</text>
</comment>
<dbReference type="EMBL" id="LXLX01000044">
    <property type="protein sequence ID" value="OFD90170.1"/>
    <property type="molecule type" value="Genomic_DNA"/>
</dbReference>
<sequence>MEAFMEYFKSPQGFFEMLIFYIPLTCVLLSIVITIIVRKVFVAPILLGIILAIFFIYTYKQMNVVANNFFIAYFIYFFMSSITSKLIVILLNRKFKLKKSM</sequence>
<feature type="transmembrane region" description="Helical" evidence="1">
    <location>
        <begin position="71"/>
        <end position="91"/>
    </location>
</feature>
<keyword evidence="1" id="KW-0812">Transmembrane</keyword>
<reference evidence="2 3" key="1">
    <citation type="submission" date="2016-05" db="EMBL/GenBank/DDBJ databases">
        <title>Bacillus thuringiensis and Bacillus weihenstephanensis as novel biocontrol agents of wilt causing Verticillium species.</title>
        <authorList>
            <person name="Hollensteiner J."/>
            <person name="Wemheuer F."/>
            <person name="Harting R."/>
            <person name="Kolarzyk A."/>
            <person name="Diaz-Valerio S."/>
            <person name="Poehlein A."/>
            <person name="Brzuszkiewicz E."/>
            <person name="Nesemann K."/>
            <person name="Braus-Stromeyer S."/>
            <person name="Braus G."/>
            <person name="Daniel R."/>
            <person name="Liesegang H."/>
        </authorList>
    </citation>
    <scope>NUCLEOTIDE SEQUENCE [LARGE SCALE GENOMIC DNA]</scope>
    <source>
        <strain evidence="2 3">GOE11</strain>
    </source>
</reference>
<evidence type="ECO:0008006" key="4">
    <source>
        <dbReference type="Google" id="ProtNLM"/>
    </source>
</evidence>
<organism evidence="2 3">
    <name type="scientific">Bacillus mycoides</name>
    <dbReference type="NCBI Taxonomy" id="1405"/>
    <lineage>
        <taxon>Bacteria</taxon>
        <taxon>Bacillati</taxon>
        <taxon>Bacillota</taxon>
        <taxon>Bacilli</taxon>
        <taxon>Bacillales</taxon>
        <taxon>Bacillaceae</taxon>
        <taxon>Bacillus</taxon>
        <taxon>Bacillus cereus group</taxon>
    </lineage>
</organism>
<accession>A0A1E8BL93</accession>
<dbReference type="AlphaFoldDB" id="A0A1E8BL93"/>
<keyword evidence="1" id="KW-0472">Membrane</keyword>
<proteinExistence type="predicted"/>